<evidence type="ECO:0000313" key="3">
    <source>
        <dbReference type="Proteomes" id="UP001472677"/>
    </source>
</evidence>
<dbReference type="Proteomes" id="UP001472677">
    <property type="component" value="Unassembled WGS sequence"/>
</dbReference>
<comment type="caution">
    <text evidence="2">The sequence shown here is derived from an EMBL/GenBank/DDBJ whole genome shotgun (WGS) entry which is preliminary data.</text>
</comment>
<dbReference type="EMBL" id="JBBPBM010000005">
    <property type="protein sequence ID" value="KAK8584386.1"/>
    <property type="molecule type" value="Genomic_DNA"/>
</dbReference>
<organism evidence="2 3">
    <name type="scientific">Hibiscus sabdariffa</name>
    <name type="common">roselle</name>
    <dbReference type="NCBI Taxonomy" id="183260"/>
    <lineage>
        <taxon>Eukaryota</taxon>
        <taxon>Viridiplantae</taxon>
        <taxon>Streptophyta</taxon>
        <taxon>Embryophyta</taxon>
        <taxon>Tracheophyta</taxon>
        <taxon>Spermatophyta</taxon>
        <taxon>Magnoliopsida</taxon>
        <taxon>eudicotyledons</taxon>
        <taxon>Gunneridae</taxon>
        <taxon>Pentapetalae</taxon>
        <taxon>rosids</taxon>
        <taxon>malvids</taxon>
        <taxon>Malvales</taxon>
        <taxon>Malvaceae</taxon>
        <taxon>Malvoideae</taxon>
        <taxon>Hibiscus</taxon>
    </lineage>
</organism>
<sequence length="103" mass="11125">MLQRQEKYEANKHGLSSGSGAMQMSPTLTLNNNSFHSDDSGSNSSSPNSRNLDIYPFLQLLLHPFQNVLVLGVHHPTSNNKIPKLYTSASLVASPVKTTSGAT</sequence>
<keyword evidence="3" id="KW-1185">Reference proteome</keyword>
<gene>
    <name evidence="2" type="ORF">V6N12_068630</name>
</gene>
<accession>A0ABR2FQI4</accession>
<feature type="region of interest" description="Disordered" evidence="1">
    <location>
        <begin position="1"/>
        <end position="49"/>
    </location>
</feature>
<reference evidence="2 3" key="1">
    <citation type="journal article" date="2024" name="G3 (Bethesda)">
        <title>Genome assembly of Hibiscus sabdariffa L. provides insights into metabolisms of medicinal natural products.</title>
        <authorList>
            <person name="Kim T."/>
        </authorList>
    </citation>
    <scope>NUCLEOTIDE SEQUENCE [LARGE SCALE GENOMIC DNA]</scope>
    <source>
        <strain evidence="2">TK-2024</strain>
        <tissue evidence="2">Old leaves</tissue>
    </source>
</reference>
<feature type="compositionally biased region" description="Basic and acidic residues" evidence="1">
    <location>
        <begin position="1"/>
        <end position="12"/>
    </location>
</feature>
<protein>
    <submittedName>
        <fullName evidence="2">Uncharacterized protein</fullName>
    </submittedName>
</protein>
<evidence type="ECO:0000256" key="1">
    <source>
        <dbReference type="SAM" id="MobiDB-lite"/>
    </source>
</evidence>
<evidence type="ECO:0000313" key="2">
    <source>
        <dbReference type="EMBL" id="KAK8584386.1"/>
    </source>
</evidence>
<feature type="compositionally biased region" description="Low complexity" evidence="1">
    <location>
        <begin position="31"/>
        <end position="49"/>
    </location>
</feature>
<proteinExistence type="predicted"/>
<name>A0ABR2FQI4_9ROSI</name>
<feature type="compositionally biased region" description="Polar residues" evidence="1">
    <location>
        <begin position="14"/>
        <end position="30"/>
    </location>
</feature>